<feature type="transmembrane region" description="Helical" evidence="12">
    <location>
        <begin position="429"/>
        <end position="449"/>
    </location>
</feature>
<dbReference type="PANTHER" id="PTHR13906:SF16">
    <property type="entry name" value="LYSOPHOSPHOLIPID ACYLTRANSFERASE 7"/>
    <property type="match status" value="1"/>
</dbReference>
<keyword evidence="5 12" id="KW-0812">Transmembrane</keyword>
<reference evidence="13" key="2">
    <citation type="journal article" date="2007" name="Science">
        <title>Genome sequence of Aedes aegypti, a major arbovirus vector.</title>
        <authorList>
            <person name="Nene V."/>
            <person name="Wortman J.R."/>
            <person name="Lawson D."/>
            <person name="Haas B."/>
            <person name="Kodira C."/>
            <person name="Tu Z.J."/>
            <person name="Loftus B."/>
            <person name="Xi Z."/>
            <person name="Megy K."/>
            <person name="Grabherr M."/>
            <person name="Ren Q."/>
            <person name="Zdobnov E.M."/>
            <person name="Lobo N.F."/>
            <person name="Campbell K.S."/>
            <person name="Brown S.E."/>
            <person name="Bonaldo M.F."/>
            <person name="Zhu J."/>
            <person name="Sinkins S.P."/>
            <person name="Hogenkamp D.G."/>
            <person name="Amedeo P."/>
            <person name="Arensburger P."/>
            <person name="Atkinson P.W."/>
            <person name="Bidwell S."/>
            <person name="Biedler J."/>
            <person name="Birney E."/>
            <person name="Bruggner R.V."/>
            <person name="Costas J."/>
            <person name="Coy M.R."/>
            <person name="Crabtree J."/>
            <person name="Crawford M."/>
            <person name="Debruyn B."/>
            <person name="Decaprio D."/>
            <person name="Eiglmeier K."/>
            <person name="Eisenstadt E."/>
            <person name="El-Dorry H."/>
            <person name="Gelbart W.M."/>
            <person name="Gomes S.L."/>
            <person name="Hammond M."/>
            <person name="Hannick L.I."/>
            <person name="Hogan J.R."/>
            <person name="Holmes M.H."/>
            <person name="Jaffe D."/>
            <person name="Johnston J.S."/>
            <person name="Kennedy R.C."/>
            <person name="Koo H."/>
            <person name="Kravitz S."/>
            <person name="Kriventseva E.V."/>
            <person name="Kulp D."/>
            <person name="Labutti K."/>
            <person name="Lee E."/>
            <person name="Li S."/>
            <person name="Lovin D.D."/>
            <person name="Mao C."/>
            <person name="Mauceli E."/>
            <person name="Menck C.F."/>
            <person name="Miller J.R."/>
            <person name="Montgomery P."/>
            <person name="Mori A."/>
            <person name="Nascimento A.L."/>
            <person name="Naveira H.F."/>
            <person name="Nusbaum C."/>
            <person name="O'leary S."/>
            <person name="Orvis J."/>
            <person name="Pertea M."/>
            <person name="Quesneville H."/>
            <person name="Reidenbach K.R."/>
            <person name="Rogers Y.H."/>
            <person name="Roth C.W."/>
            <person name="Schneider J.R."/>
            <person name="Schatz M."/>
            <person name="Shumway M."/>
            <person name="Stanke M."/>
            <person name="Stinson E.O."/>
            <person name="Tubio J.M."/>
            <person name="Vanzee J.P."/>
            <person name="Verjovski-Almeida S."/>
            <person name="Werner D."/>
            <person name="White O."/>
            <person name="Wyder S."/>
            <person name="Zeng Q."/>
            <person name="Zhao Q."/>
            <person name="Zhao Y."/>
            <person name="Hill C.A."/>
            <person name="Raikhel A.S."/>
            <person name="Soares M.B."/>
            <person name="Knudson D.L."/>
            <person name="Lee N.H."/>
            <person name="Galagan J."/>
            <person name="Salzberg S.L."/>
            <person name="Paulsen I.T."/>
            <person name="Dimopoulos G."/>
            <person name="Collins F.H."/>
            <person name="Birren B."/>
            <person name="Fraser-Liggett C.M."/>
            <person name="Severson D.W."/>
        </authorList>
    </citation>
    <scope>NUCLEOTIDE SEQUENCE [LARGE SCALE GENOMIC DNA]</scope>
    <source>
        <strain evidence="13">Liverpool</strain>
    </source>
</reference>
<evidence type="ECO:0000256" key="2">
    <source>
        <dbReference type="ARBA" id="ARBA00005074"/>
    </source>
</evidence>
<comment type="similarity">
    <text evidence="3">Belongs to the membrane-bound acyltransferase family.</text>
</comment>
<evidence type="ECO:0000313" key="14">
    <source>
        <dbReference type="Proteomes" id="UP000682892"/>
    </source>
</evidence>
<dbReference type="Pfam" id="PF03062">
    <property type="entry name" value="MBOAT"/>
    <property type="match status" value="1"/>
</dbReference>
<feature type="transmembrane region" description="Helical" evidence="12">
    <location>
        <begin position="141"/>
        <end position="162"/>
    </location>
</feature>
<feature type="transmembrane region" description="Helical" evidence="12">
    <location>
        <begin position="499"/>
        <end position="524"/>
    </location>
</feature>
<keyword evidence="4" id="KW-0808">Transferase</keyword>
<keyword evidence="6 12" id="KW-1133">Transmembrane helix</keyword>
<evidence type="ECO:0000256" key="9">
    <source>
        <dbReference type="ARBA" id="ARBA00025707"/>
    </source>
</evidence>
<reference evidence="13" key="3">
    <citation type="submission" date="2012-09" db="EMBL/GenBank/DDBJ databases">
        <authorList>
            <consortium name="VectorBase"/>
        </authorList>
    </citation>
    <scope>NUCLEOTIDE SEQUENCE</scope>
    <source>
        <strain evidence="13">Liverpool</strain>
    </source>
</reference>
<protein>
    <recommendedName>
        <fullName evidence="10">Lysophospholipid acyltransferase 7</fullName>
    </recommendedName>
</protein>
<dbReference type="GO" id="GO:0044233">
    <property type="term" value="C:mitochondria-associated endoplasmic reticulum membrane contact site"/>
    <property type="evidence" value="ECO:0007669"/>
    <property type="project" value="TreeGrafter"/>
</dbReference>
<sequence length="544" mass="62139">MMTMDWACTTGAASSRTSDNDLKESKQEYEPAVDTTNLPTLPRRVVCVLQSAFLRLVVASGTKNSVAMTDDIIYLVLLGSCIGFGQFYRKIQNHDEKKWIGTAFGLLVVVMASGLHSVHMLFSYLVSALIIIYFNRKKCHLITFGFMFGYLFFFRSVTYLGFQAPPGHSNMIQMILTLKLVGLAFEVNAAHLKSIGIGQAKKNDGQGGETKEMEALTENEKALLKLDMLEVFHYSFNYVGVLTGPYFTYKTYRDAIYLPFSAKANCIESTLEKLKVIPLYAGLFLLVSYIWPLNYATSTEFYEERSFVYRLMYVWPTFFIFRMRIYTGIMLSECVCTIAGLGAYPKACGNKSGHGPSLDCSSMISNADDHEYDFETVRNIDVINTEKCWTFREAMKYWNMCVQYWMAMYVYKRFPSKKYRTMATLAVSAIWHGAYAGYYFCICAAPFYLPIEDLYVKLFIKDATGTKRQVLNVICWISKFFAFSYMGIAFLLLTIEKIWFYYGSVYHIAYIMWAVMYGVGVLIAKDRKAKAKRAERATQSSGEK</sequence>
<dbReference type="AlphaFoldDB" id="Q179F3"/>
<comment type="pathway">
    <text evidence="2">Lipid metabolism; phospholipid metabolism.</text>
</comment>
<keyword evidence="8" id="KW-0012">Acyltransferase</keyword>
<evidence type="ECO:0000256" key="6">
    <source>
        <dbReference type="ARBA" id="ARBA00022989"/>
    </source>
</evidence>
<dbReference type="HOGENOM" id="CLU_011340_1_1_1"/>
<feature type="transmembrane region" description="Helical" evidence="12">
    <location>
        <begin position="307"/>
        <end position="323"/>
    </location>
</feature>
<dbReference type="EMBL" id="CH477353">
    <property type="protein sequence ID" value="EAT42853.1"/>
    <property type="molecule type" value="Genomic_DNA"/>
</dbReference>
<evidence type="ECO:0000256" key="11">
    <source>
        <dbReference type="SAM" id="MobiDB-lite"/>
    </source>
</evidence>
<dbReference type="InterPro" id="IPR049941">
    <property type="entry name" value="LPLAT_7/PORCN-like"/>
</dbReference>
<feature type="transmembrane region" description="Helical" evidence="12">
    <location>
        <begin position="277"/>
        <end position="295"/>
    </location>
</feature>
<dbReference type="GO" id="GO:0006661">
    <property type="term" value="P:phosphatidylinositol biosynthetic process"/>
    <property type="evidence" value="ECO:0007669"/>
    <property type="project" value="TreeGrafter"/>
</dbReference>
<feature type="compositionally biased region" description="Basic and acidic residues" evidence="11">
    <location>
        <begin position="18"/>
        <end position="29"/>
    </location>
</feature>
<dbReference type="GO" id="GO:0016020">
    <property type="term" value="C:membrane"/>
    <property type="evidence" value="ECO:0007669"/>
    <property type="project" value="UniProtKB-SubCell"/>
</dbReference>
<evidence type="ECO:0000256" key="5">
    <source>
        <dbReference type="ARBA" id="ARBA00022692"/>
    </source>
</evidence>
<dbReference type="STRING" id="7159.Q179F3"/>
<comment type="pathway">
    <text evidence="9">Phospholipid metabolism.</text>
</comment>
<dbReference type="GO" id="GO:0071617">
    <property type="term" value="F:lysophospholipid acyltransferase activity"/>
    <property type="evidence" value="ECO:0007669"/>
    <property type="project" value="TreeGrafter"/>
</dbReference>
<evidence type="ECO:0000256" key="3">
    <source>
        <dbReference type="ARBA" id="ARBA00010323"/>
    </source>
</evidence>
<evidence type="ECO:0000256" key="10">
    <source>
        <dbReference type="ARBA" id="ARBA00093678"/>
    </source>
</evidence>
<name>Q179F3_AEDAE</name>
<proteinExistence type="inferred from homology"/>
<feature type="transmembrane region" description="Helical" evidence="12">
    <location>
        <begin position="470"/>
        <end position="493"/>
    </location>
</feature>
<dbReference type="PANTHER" id="PTHR13906">
    <property type="entry name" value="PORCUPINE"/>
    <property type="match status" value="1"/>
</dbReference>
<evidence type="ECO:0000313" key="13">
    <source>
        <dbReference type="EMBL" id="EAT42853.1"/>
    </source>
</evidence>
<feature type="transmembrane region" description="Helical" evidence="12">
    <location>
        <begin position="103"/>
        <end position="134"/>
    </location>
</feature>
<gene>
    <name evidence="13" type="ORF">AaeL_AAEL005653</name>
</gene>
<feature type="region of interest" description="Disordered" evidence="11">
    <location>
        <begin position="1"/>
        <end position="33"/>
    </location>
</feature>
<dbReference type="PhylomeDB" id="Q179F3"/>
<evidence type="ECO:0000256" key="4">
    <source>
        <dbReference type="ARBA" id="ARBA00022679"/>
    </source>
</evidence>
<dbReference type="Proteomes" id="UP000682892">
    <property type="component" value="Unassembled WGS sequence"/>
</dbReference>
<dbReference type="GO" id="GO:0030258">
    <property type="term" value="P:lipid modification"/>
    <property type="evidence" value="ECO:0007669"/>
    <property type="project" value="TreeGrafter"/>
</dbReference>
<evidence type="ECO:0000256" key="12">
    <source>
        <dbReference type="SAM" id="Phobius"/>
    </source>
</evidence>
<comment type="subcellular location">
    <subcellularLocation>
        <location evidence="1">Membrane</location>
        <topology evidence="1">Multi-pass membrane protein</topology>
    </subcellularLocation>
</comment>
<evidence type="ECO:0000256" key="7">
    <source>
        <dbReference type="ARBA" id="ARBA00023136"/>
    </source>
</evidence>
<organism evidence="13 14">
    <name type="scientific">Aedes aegypti</name>
    <name type="common">Yellowfever mosquito</name>
    <name type="synonym">Culex aegypti</name>
    <dbReference type="NCBI Taxonomy" id="7159"/>
    <lineage>
        <taxon>Eukaryota</taxon>
        <taxon>Metazoa</taxon>
        <taxon>Ecdysozoa</taxon>
        <taxon>Arthropoda</taxon>
        <taxon>Hexapoda</taxon>
        <taxon>Insecta</taxon>
        <taxon>Pterygota</taxon>
        <taxon>Neoptera</taxon>
        <taxon>Endopterygota</taxon>
        <taxon>Diptera</taxon>
        <taxon>Nematocera</taxon>
        <taxon>Culicoidea</taxon>
        <taxon>Culicidae</taxon>
        <taxon>Culicinae</taxon>
        <taxon>Aedini</taxon>
        <taxon>Aedes</taxon>
        <taxon>Stegomyia</taxon>
    </lineage>
</organism>
<reference evidence="13" key="1">
    <citation type="submission" date="2005-10" db="EMBL/GenBank/DDBJ databases">
        <authorList>
            <person name="Loftus B.J."/>
            <person name="Nene V.M."/>
            <person name="Hannick L.I."/>
            <person name="Bidwell S."/>
            <person name="Haas B."/>
            <person name="Amedeo P."/>
            <person name="Orvis J."/>
            <person name="Wortman J.R."/>
            <person name="White O.R."/>
            <person name="Salzberg S."/>
            <person name="Shumway M."/>
            <person name="Koo H."/>
            <person name="Zhao Y."/>
            <person name="Holmes M."/>
            <person name="Miller J."/>
            <person name="Schatz M."/>
            <person name="Pop M."/>
            <person name="Pai G."/>
            <person name="Utterback T."/>
            <person name="Rogers Y.-H."/>
            <person name="Kravitz S."/>
            <person name="Fraser C.M."/>
        </authorList>
    </citation>
    <scope>NUCLEOTIDE SEQUENCE</scope>
    <source>
        <strain evidence="13">Liverpool</strain>
    </source>
</reference>
<accession>Q179F3</accession>
<evidence type="ECO:0000256" key="1">
    <source>
        <dbReference type="ARBA" id="ARBA00004141"/>
    </source>
</evidence>
<dbReference type="InterPro" id="IPR004299">
    <property type="entry name" value="MBOAT_fam"/>
</dbReference>
<feature type="transmembrane region" description="Helical" evidence="12">
    <location>
        <begin position="72"/>
        <end position="91"/>
    </location>
</feature>
<dbReference type="eggNOG" id="KOG2706">
    <property type="taxonomic scope" value="Eukaryota"/>
</dbReference>
<dbReference type="VEuPathDB" id="VectorBase:AAEL005653"/>
<keyword evidence="7 12" id="KW-0472">Membrane</keyword>
<dbReference type="OMA" id="TNMIQML"/>
<dbReference type="PaxDb" id="7159-AAEL005653-PA"/>
<evidence type="ECO:0000256" key="8">
    <source>
        <dbReference type="ARBA" id="ARBA00023315"/>
    </source>
</evidence>